<dbReference type="SUPFAM" id="SSF51735">
    <property type="entry name" value="NAD(P)-binding Rossmann-fold domains"/>
    <property type="match status" value="1"/>
</dbReference>
<dbReference type="Gene3D" id="3.40.50.720">
    <property type="entry name" value="NAD(P)-binding Rossmann-like Domain"/>
    <property type="match status" value="1"/>
</dbReference>
<evidence type="ECO:0000259" key="1">
    <source>
        <dbReference type="Pfam" id="PF05368"/>
    </source>
</evidence>
<dbReference type="InterPro" id="IPR051604">
    <property type="entry name" value="Ergot_Alk_Oxidoreductase"/>
</dbReference>
<reference evidence="2 3" key="1">
    <citation type="submission" date="2020-02" db="EMBL/GenBank/DDBJ databases">
        <authorList>
            <person name="Li G."/>
        </authorList>
    </citation>
    <scope>NUCLEOTIDE SEQUENCE [LARGE SCALE GENOMIC DNA]</scope>
    <source>
        <strain evidence="2 3">DSM 102029</strain>
    </source>
</reference>
<accession>A0A6P1YPH5</accession>
<feature type="domain" description="NmrA-like" evidence="1">
    <location>
        <begin position="2"/>
        <end position="99"/>
    </location>
</feature>
<dbReference type="Proteomes" id="UP000464751">
    <property type="component" value="Chromosome"/>
</dbReference>
<organism evidence="2 3">
    <name type="scientific">Ancylobacter pratisalsi</name>
    <dbReference type="NCBI Taxonomy" id="1745854"/>
    <lineage>
        <taxon>Bacteria</taxon>
        <taxon>Pseudomonadati</taxon>
        <taxon>Pseudomonadota</taxon>
        <taxon>Alphaproteobacteria</taxon>
        <taxon>Hyphomicrobiales</taxon>
        <taxon>Xanthobacteraceae</taxon>
        <taxon>Ancylobacter</taxon>
    </lineage>
</organism>
<dbReference type="InterPro" id="IPR036291">
    <property type="entry name" value="NAD(P)-bd_dom_sf"/>
</dbReference>
<keyword evidence="3" id="KW-1185">Reference proteome</keyword>
<protein>
    <submittedName>
        <fullName evidence="2">NmrA family NAD(P)-binding protein</fullName>
    </submittedName>
</protein>
<evidence type="ECO:0000313" key="3">
    <source>
        <dbReference type="Proteomes" id="UP000464751"/>
    </source>
</evidence>
<sequence>MVGDLTDPASRAAALQSVGRVFYIAPVALPDEAILGKAFVDAAIASGVRRFVFSSVIHPVLSGLSNHALKAPVEDAVLNSELEYTFLHPTVLFQNFAAAWDGLEERGGQRALLDRTRPVLSRQWQPRCRS</sequence>
<dbReference type="InterPro" id="IPR008030">
    <property type="entry name" value="NmrA-like"/>
</dbReference>
<name>A0A6P1YPH5_9HYPH</name>
<dbReference type="Pfam" id="PF05368">
    <property type="entry name" value="NmrA"/>
    <property type="match status" value="1"/>
</dbReference>
<proteinExistence type="predicted"/>
<dbReference type="EMBL" id="CP048630">
    <property type="protein sequence ID" value="QIB35279.1"/>
    <property type="molecule type" value="Genomic_DNA"/>
</dbReference>
<dbReference type="KEGG" id="apra:G3A50_17340"/>
<dbReference type="PANTHER" id="PTHR43162">
    <property type="match status" value="1"/>
</dbReference>
<dbReference type="AlphaFoldDB" id="A0A6P1YPH5"/>
<evidence type="ECO:0000313" key="2">
    <source>
        <dbReference type="EMBL" id="QIB35279.1"/>
    </source>
</evidence>
<gene>
    <name evidence="2" type="ORF">G3A50_17340</name>
</gene>
<dbReference type="PANTHER" id="PTHR43162:SF1">
    <property type="entry name" value="PRESTALK A DIFFERENTIATION PROTEIN A"/>
    <property type="match status" value="1"/>
</dbReference>